<dbReference type="EMBL" id="HACA01018923">
    <property type="protein sequence ID" value="CDW36284.1"/>
    <property type="molecule type" value="Transcribed_RNA"/>
</dbReference>
<keyword evidence="2" id="KW-1133">Transmembrane helix</keyword>
<feature type="transmembrane region" description="Helical" evidence="2">
    <location>
        <begin position="111"/>
        <end position="133"/>
    </location>
</feature>
<keyword evidence="2" id="KW-0812">Transmembrane</keyword>
<name>A0A0K2UDE9_LEPSM</name>
<evidence type="ECO:0000313" key="3">
    <source>
        <dbReference type="EMBL" id="CDW36284.1"/>
    </source>
</evidence>
<reference evidence="3" key="1">
    <citation type="submission" date="2014-05" db="EMBL/GenBank/DDBJ databases">
        <authorList>
            <person name="Chronopoulou M."/>
        </authorList>
    </citation>
    <scope>NUCLEOTIDE SEQUENCE</scope>
    <source>
        <tissue evidence="3">Whole organism</tissue>
    </source>
</reference>
<evidence type="ECO:0000256" key="2">
    <source>
        <dbReference type="SAM" id="Phobius"/>
    </source>
</evidence>
<accession>A0A0K2UDE9</accession>
<keyword evidence="2" id="KW-0472">Membrane</keyword>
<proteinExistence type="predicted"/>
<feature type="region of interest" description="Disordered" evidence="1">
    <location>
        <begin position="152"/>
        <end position="176"/>
    </location>
</feature>
<protein>
    <submittedName>
        <fullName evidence="3">Putative LOC100878831 [Megachile rotundata]</fullName>
    </submittedName>
</protein>
<feature type="transmembrane region" description="Helical" evidence="2">
    <location>
        <begin position="77"/>
        <end position="99"/>
    </location>
</feature>
<sequence length="222" mass="24787">MIGAMPAVAVRHDRRKLKDKPKQLLLKPYWYKNGGRSSPRSVSRQCSQAGTPLHERVTDVAEYITYGDECCYGKTSLLHFIIFFLLGGLTLLIIGAVQFKGEAGLSQYRYHFLLLGGIVIAFGTALLAIKLAFYRIPTLHTFTPGEDIIKDHMESHHIPGPPQPSPASNTNSRNNNEDCRELDFIEAEDSISCGRREGRIIVTSESVLMTELRSAFSHPDLN</sequence>
<dbReference type="AlphaFoldDB" id="A0A0K2UDE9"/>
<evidence type="ECO:0000256" key="1">
    <source>
        <dbReference type="SAM" id="MobiDB-lite"/>
    </source>
</evidence>
<organism evidence="3">
    <name type="scientific">Lepeophtheirus salmonis</name>
    <name type="common">Salmon louse</name>
    <name type="synonym">Caligus salmonis</name>
    <dbReference type="NCBI Taxonomy" id="72036"/>
    <lineage>
        <taxon>Eukaryota</taxon>
        <taxon>Metazoa</taxon>
        <taxon>Ecdysozoa</taxon>
        <taxon>Arthropoda</taxon>
        <taxon>Crustacea</taxon>
        <taxon>Multicrustacea</taxon>
        <taxon>Hexanauplia</taxon>
        <taxon>Copepoda</taxon>
        <taxon>Siphonostomatoida</taxon>
        <taxon>Caligidae</taxon>
        <taxon>Lepeophtheirus</taxon>
    </lineage>
</organism>